<protein>
    <submittedName>
        <fullName evidence="17">Cytochrome P450 307A1</fullName>
    </submittedName>
</protein>
<dbReference type="SUPFAM" id="SSF48264">
    <property type="entry name" value="Cytochrome P450"/>
    <property type="match status" value="1"/>
</dbReference>
<dbReference type="InterPro" id="IPR001128">
    <property type="entry name" value="Cyt_P450"/>
</dbReference>
<organism evidence="17">
    <name type="scientific">Pardosa pseudoannulata</name>
    <dbReference type="NCBI Taxonomy" id="330961"/>
    <lineage>
        <taxon>Eukaryota</taxon>
        <taxon>Metazoa</taxon>
        <taxon>Ecdysozoa</taxon>
        <taxon>Arthropoda</taxon>
        <taxon>Chelicerata</taxon>
        <taxon>Arachnida</taxon>
        <taxon>Araneae</taxon>
        <taxon>Araneomorphae</taxon>
        <taxon>Entelegynae</taxon>
        <taxon>Lycosoidea</taxon>
        <taxon>Lycosidae</taxon>
        <taxon>Pardosa</taxon>
    </lineage>
</organism>
<dbReference type="PANTHER" id="PTHR24289:SF1">
    <property type="entry name" value="STEROID 17-ALPHA-HYDROXYLASE_17,20 LYASE"/>
    <property type="match status" value="1"/>
</dbReference>
<evidence type="ECO:0000256" key="4">
    <source>
        <dbReference type="ARBA" id="ARBA00004406"/>
    </source>
</evidence>
<keyword evidence="8" id="KW-0256">Endoplasmic reticulum</keyword>
<dbReference type="InterPro" id="IPR017972">
    <property type="entry name" value="Cyt_P450_CS"/>
</dbReference>
<evidence type="ECO:0000313" key="17">
    <source>
        <dbReference type="EMBL" id="QIS60144.1"/>
    </source>
</evidence>
<dbReference type="GO" id="GO:0005789">
    <property type="term" value="C:endoplasmic reticulum membrane"/>
    <property type="evidence" value="ECO:0007669"/>
    <property type="project" value="UniProtKB-SubCell"/>
</dbReference>
<evidence type="ECO:0000256" key="3">
    <source>
        <dbReference type="ARBA" id="ARBA00004174"/>
    </source>
</evidence>
<dbReference type="Pfam" id="PF00067">
    <property type="entry name" value="p450"/>
    <property type="match status" value="1"/>
</dbReference>
<evidence type="ECO:0000256" key="9">
    <source>
        <dbReference type="ARBA" id="ARBA00022848"/>
    </source>
</evidence>
<dbReference type="PROSITE" id="PS00086">
    <property type="entry name" value="CYTOCHROME_P450"/>
    <property type="match status" value="1"/>
</dbReference>
<dbReference type="AlphaFoldDB" id="A0A6H0C3K4"/>
<proteinExistence type="evidence at transcript level"/>
<dbReference type="InterPro" id="IPR002401">
    <property type="entry name" value="Cyt_P450_E_grp-I"/>
</dbReference>
<keyword evidence="7 14" id="KW-0479">Metal-binding</keyword>
<comment type="similarity">
    <text evidence="5 15">Belongs to the cytochrome P450 family.</text>
</comment>
<keyword evidence="9" id="KW-0492">Microsome</keyword>
<keyword evidence="10 15" id="KW-0560">Oxidoreductase</keyword>
<evidence type="ECO:0000256" key="12">
    <source>
        <dbReference type="ARBA" id="ARBA00023033"/>
    </source>
</evidence>
<dbReference type="FunFam" id="1.10.630.10:FF:000238">
    <property type="entry name" value="Cytochrome P450 2A6"/>
    <property type="match status" value="1"/>
</dbReference>
<dbReference type="PANTHER" id="PTHR24289">
    <property type="entry name" value="STEROID 17-ALPHA-HYDROXYLASE/17,20 LYASE"/>
    <property type="match status" value="1"/>
</dbReference>
<comment type="function">
    <text evidence="2">May be involved in the metabolism of insect hormones and in the breakdown of synthetic insecticides.</text>
</comment>
<feature type="binding site" description="axial binding residue" evidence="14">
    <location>
        <position position="454"/>
    </location>
    <ligand>
        <name>heme</name>
        <dbReference type="ChEBI" id="CHEBI:30413"/>
    </ligand>
    <ligandPart>
        <name>Fe</name>
        <dbReference type="ChEBI" id="CHEBI:18248"/>
    </ligandPart>
</feature>
<accession>A0A6H0C3K4</accession>
<dbReference type="EMBL" id="MN782366">
    <property type="protein sequence ID" value="QIS60144.1"/>
    <property type="molecule type" value="mRNA"/>
</dbReference>
<comment type="cofactor">
    <cofactor evidence="1 14">
        <name>heme</name>
        <dbReference type="ChEBI" id="CHEBI:30413"/>
    </cofactor>
</comment>
<name>A0A6H0C3K4_9ARAC</name>
<evidence type="ECO:0000256" key="13">
    <source>
        <dbReference type="ARBA" id="ARBA00023136"/>
    </source>
</evidence>
<evidence type="ECO:0000256" key="1">
    <source>
        <dbReference type="ARBA" id="ARBA00001971"/>
    </source>
</evidence>
<dbReference type="GO" id="GO:0004508">
    <property type="term" value="F:steroid 17-alpha-monooxygenase activity"/>
    <property type="evidence" value="ECO:0007669"/>
    <property type="project" value="TreeGrafter"/>
</dbReference>
<dbReference type="GO" id="GO:0042448">
    <property type="term" value="P:progesterone metabolic process"/>
    <property type="evidence" value="ECO:0007669"/>
    <property type="project" value="TreeGrafter"/>
</dbReference>
<dbReference type="GO" id="GO:0042446">
    <property type="term" value="P:hormone biosynthetic process"/>
    <property type="evidence" value="ECO:0007669"/>
    <property type="project" value="TreeGrafter"/>
</dbReference>
<sequence length="521" mass="59049">MEFLSVTPLTLVLGLAVMALALVALVVRLRSARERKPEQELKALPGPTGVPLFGIGPYVNRFAKHCEAFSALRKQYGDIYGMTLGSRRCVVVSTMPLIKEVLVAKSQDFANRPDFLRFHAIFRGNRHLSIALCDWSDKQKTRRDLTYAFMHPRVSTMDGTRMNRFIMSELQELTKSLSKVEGQVVNPKPFVLFTCANIFYQYICSKRFSEEDETFRNVVHIYDLVFRDLFSGFAIDIMPWIKIFSDKKLRELSSLAQTVSAVTEPLFVEHERDIDHDKPRDLVDIFLSYLKDNEGKSSSSESSLTREDAEVIVEDLIGGHSVLGNLWLWGLYLLAANPEVRKNIREEVARVTGNCREPSLEDRCNMPYTEATALELLRVVTSPIIPHVATRDTSIQGYKVPKDTMVMFNTYDINMDPELWNEPRTFKPERFLSSNGSVSKPDYFIPFGTGKRTCLGDGLVKATLFLGLSTLLQNFEITLPEGAPLPDMYEIPGLVVPKRETQLVFSRIQNFSSSTTAIDMP</sequence>
<evidence type="ECO:0000256" key="10">
    <source>
        <dbReference type="ARBA" id="ARBA00023002"/>
    </source>
</evidence>
<dbReference type="GO" id="GO:0020037">
    <property type="term" value="F:heme binding"/>
    <property type="evidence" value="ECO:0007669"/>
    <property type="project" value="InterPro"/>
</dbReference>
<dbReference type="InterPro" id="IPR036396">
    <property type="entry name" value="Cyt_P450_sf"/>
</dbReference>
<feature type="transmembrane region" description="Helical" evidence="16">
    <location>
        <begin position="6"/>
        <end position="27"/>
    </location>
</feature>
<keyword evidence="11 14" id="KW-0408">Iron</keyword>
<evidence type="ECO:0000256" key="2">
    <source>
        <dbReference type="ARBA" id="ARBA00003690"/>
    </source>
</evidence>
<keyword evidence="16" id="KW-1133">Transmembrane helix</keyword>
<keyword evidence="13 16" id="KW-0472">Membrane</keyword>
<evidence type="ECO:0000256" key="5">
    <source>
        <dbReference type="ARBA" id="ARBA00010617"/>
    </source>
</evidence>
<evidence type="ECO:0000256" key="11">
    <source>
        <dbReference type="ARBA" id="ARBA00023004"/>
    </source>
</evidence>
<dbReference type="GO" id="GO:0005506">
    <property type="term" value="F:iron ion binding"/>
    <property type="evidence" value="ECO:0007669"/>
    <property type="project" value="InterPro"/>
</dbReference>
<evidence type="ECO:0000256" key="8">
    <source>
        <dbReference type="ARBA" id="ARBA00022824"/>
    </source>
</evidence>
<evidence type="ECO:0000256" key="14">
    <source>
        <dbReference type="PIRSR" id="PIRSR602401-1"/>
    </source>
</evidence>
<keyword evidence="6 14" id="KW-0349">Heme</keyword>
<keyword evidence="12 15" id="KW-0503">Monooxygenase</keyword>
<evidence type="ECO:0000256" key="6">
    <source>
        <dbReference type="ARBA" id="ARBA00022617"/>
    </source>
</evidence>
<dbReference type="Gene3D" id="1.10.630.10">
    <property type="entry name" value="Cytochrome P450"/>
    <property type="match status" value="1"/>
</dbReference>
<evidence type="ECO:0000256" key="7">
    <source>
        <dbReference type="ARBA" id="ARBA00022723"/>
    </source>
</evidence>
<dbReference type="PRINTS" id="PR00463">
    <property type="entry name" value="EP450I"/>
</dbReference>
<reference evidence="17" key="1">
    <citation type="submission" date="2019-12" db="EMBL/GenBank/DDBJ databases">
        <authorList>
            <person name="Yang Z."/>
            <person name="Yu N."/>
            <person name="Liu Z."/>
        </authorList>
    </citation>
    <scope>NUCLEOTIDE SEQUENCE</scope>
</reference>
<evidence type="ECO:0000256" key="16">
    <source>
        <dbReference type="SAM" id="Phobius"/>
    </source>
</evidence>
<keyword evidence="16" id="KW-0812">Transmembrane</keyword>
<comment type="subcellular location">
    <subcellularLocation>
        <location evidence="4">Endoplasmic reticulum membrane</location>
        <topology evidence="4">Peripheral membrane protein</topology>
    </subcellularLocation>
    <subcellularLocation>
        <location evidence="3">Microsome membrane</location>
        <topology evidence="3">Peripheral membrane protein</topology>
    </subcellularLocation>
</comment>
<evidence type="ECO:0000256" key="15">
    <source>
        <dbReference type="RuleBase" id="RU000461"/>
    </source>
</evidence>